<proteinExistence type="predicted"/>
<dbReference type="Proteomes" id="UP000022141">
    <property type="component" value="Unassembled WGS sequence"/>
</dbReference>
<keyword evidence="2" id="KW-1185">Reference proteome</keyword>
<dbReference type="AlphaFoldDB" id="A0A011QPB0"/>
<organism evidence="1 2">
    <name type="scientific">Accumulibacter regalis</name>
    <dbReference type="NCBI Taxonomy" id="522306"/>
    <lineage>
        <taxon>Bacteria</taxon>
        <taxon>Pseudomonadati</taxon>
        <taxon>Pseudomonadota</taxon>
        <taxon>Betaproteobacteria</taxon>
        <taxon>Candidatus Accumulibacter</taxon>
    </lineage>
</organism>
<dbReference type="STRING" id="1454004.AW11_00181"/>
<evidence type="ECO:0000313" key="1">
    <source>
        <dbReference type="EMBL" id="EXI91137.1"/>
    </source>
</evidence>
<protein>
    <submittedName>
        <fullName evidence="1">Uncharacterized protein</fullName>
    </submittedName>
</protein>
<gene>
    <name evidence="1" type="ORF">AW11_00181</name>
</gene>
<reference evidence="1" key="1">
    <citation type="submission" date="2014-02" db="EMBL/GenBank/DDBJ databases">
        <title>Expanding our view of genomic diversity in Candidatus Accumulibacter clades.</title>
        <authorList>
            <person name="Skennerton C.T."/>
            <person name="Barr J.J."/>
            <person name="Slater F.R."/>
            <person name="Bond P.L."/>
            <person name="Tyson G.W."/>
        </authorList>
    </citation>
    <scope>NUCLEOTIDE SEQUENCE [LARGE SCALE GENOMIC DNA]</scope>
</reference>
<accession>A0A011QPB0</accession>
<name>A0A011QPB0_ACCRE</name>
<comment type="caution">
    <text evidence="1">The sequence shown here is derived from an EMBL/GenBank/DDBJ whole genome shotgun (WGS) entry which is preliminary data.</text>
</comment>
<dbReference type="PATRIC" id="fig|1454004.3.peg.188"/>
<evidence type="ECO:0000313" key="2">
    <source>
        <dbReference type="Proteomes" id="UP000022141"/>
    </source>
</evidence>
<dbReference type="EMBL" id="JEMY01000002">
    <property type="protein sequence ID" value="EXI91137.1"/>
    <property type="molecule type" value="Genomic_DNA"/>
</dbReference>
<sequence length="74" mass="7534">MESVATIGVGAAFGDSVQGAVAQSVTLSGRQAIATNGVRVIVTNGVPEGSEEARFRPGLSVFGVASQRVRQMSL</sequence>